<feature type="non-terminal residue" evidence="1">
    <location>
        <position position="1"/>
    </location>
</feature>
<name>A0A0F9IZA1_9ZZZZ</name>
<evidence type="ECO:0000313" key="1">
    <source>
        <dbReference type="EMBL" id="KKL98975.1"/>
    </source>
</evidence>
<dbReference type="AlphaFoldDB" id="A0A0F9IZA1"/>
<dbReference type="EMBL" id="LAZR01017785">
    <property type="protein sequence ID" value="KKL98975.1"/>
    <property type="molecule type" value="Genomic_DNA"/>
</dbReference>
<reference evidence="1" key="1">
    <citation type="journal article" date="2015" name="Nature">
        <title>Complex archaea that bridge the gap between prokaryotes and eukaryotes.</title>
        <authorList>
            <person name="Spang A."/>
            <person name="Saw J.H."/>
            <person name="Jorgensen S.L."/>
            <person name="Zaremba-Niedzwiedzka K."/>
            <person name="Martijn J."/>
            <person name="Lind A.E."/>
            <person name="van Eijk R."/>
            <person name="Schleper C."/>
            <person name="Guy L."/>
            <person name="Ettema T.J."/>
        </authorList>
    </citation>
    <scope>NUCLEOTIDE SEQUENCE</scope>
</reference>
<gene>
    <name evidence="1" type="ORF">LCGC14_1819110</name>
</gene>
<comment type="caution">
    <text evidence="1">The sequence shown here is derived from an EMBL/GenBank/DDBJ whole genome shotgun (WGS) entry which is preliminary data.</text>
</comment>
<accession>A0A0F9IZA1</accession>
<protein>
    <submittedName>
        <fullName evidence="1">Uncharacterized protein</fullName>
    </submittedName>
</protein>
<sequence length="189" mass="22142">NIYKGSMGRCYGFSGWESYYLQHPEGISYPYVNTYSIDEWDQRMIREMDYAQNDIVFSNFVSGRIAVSGVQTSESLRKELLTLKESIAMGKPMILSIISKKIHHSMAAYGYFENKYRDKITMLVANNWERKSDLNSFSEDAETIVVQFVDRSRIIKWHDYTKKNIIISRCSLPLKGRSMIRHLGIFFCW</sequence>
<proteinExistence type="predicted"/>
<organism evidence="1">
    <name type="scientific">marine sediment metagenome</name>
    <dbReference type="NCBI Taxonomy" id="412755"/>
    <lineage>
        <taxon>unclassified sequences</taxon>
        <taxon>metagenomes</taxon>
        <taxon>ecological metagenomes</taxon>
    </lineage>
</organism>